<organism evidence="6 7">
    <name type="scientific">Periconia macrospinosa</name>
    <dbReference type="NCBI Taxonomy" id="97972"/>
    <lineage>
        <taxon>Eukaryota</taxon>
        <taxon>Fungi</taxon>
        <taxon>Dikarya</taxon>
        <taxon>Ascomycota</taxon>
        <taxon>Pezizomycotina</taxon>
        <taxon>Dothideomycetes</taxon>
        <taxon>Pleosporomycetidae</taxon>
        <taxon>Pleosporales</taxon>
        <taxon>Massarineae</taxon>
        <taxon>Periconiaceae</taxon>
        <taxon>Periconia</taxon>
    </lineage>
</organism>
<feature type="domain" description="Septin-type G" evidence="5">
    <location>
        <begin position="15"/>
        <end position="290"/>
    </location>
</feature>
<dbReference type="FunFam" id="3.40.50.300:FF:000328">
    <property type="entry name" value="Septin spn3"/>
    <property type="match status" value="1"/>
</dbReference>
<reference evidence="6 7" key="1">
    <citation type="journal article" date="2018" name="Sci. Rep.">
        <title>Comparative genomics provides insights into the lifestyle and reveals functional heterogeneity of dark septate endophytic fungi.</title>
        <authorList>
            <person name="Knapp D.G."/>
            <person name="Nemeth J.B."/>
            <person name="Barry K."/>
            <person name="Hainaut M."/>
            <person name="Henrissat B."/>
            <person name="Johnson J."/>
            <person name="Kuo A."/>
            <person name="Lim J.H.P."/>
            <person name="Lipzen A."/>
            <person name="Nolan M."/>
            <person name="Ohm R.A."/>
            <person name="Tamas L."/>
            <person name="Grigoriev I.V."/>
            <person name="Spatafora J.W."/>
            <person name="Nagy L.G."/>
            <person name="Kovacs G.M."/>
        </authorList>
    </citation>
    <scope>NUCLEOTIDE SEQUENCE [LARGE SCALE GENOMIC DNA]</scope>
    <source>
        <strain evidence="6 7">DSE2036</strain>
    </source>
</reference>
<evidence type="ECO:0000256" key="4">
    <source>
        <dbReference type="SAM" id="MobiDB-lite"/>
    </source>
</evidence>
<dbReference type="CDD" id="cd01850">
    <property type="entry name" value="CDC_Septin"/>
    <property type="match status" value="1"/>
</dbReference>
<proteinExistence type="inferred from homology"/>
<keyword evidence="1 3" id="KW-0547">Nucleotide-binding</keyword>
<evidence type="ECO:0000256" key="3">
    <source>
        <dbReference type="RuleBase" id="RU004560"/>
    </source>
</evidence>
<dbReference type="PANTHER" id="PTHR18884">
    <property type="entry name" value="SEPTIN"/>
    <property type="match status" value="1"/>
</dbReference>
<evidence type="ECO:0000259" key="5">
    <source>
        <dbReference type="PROSITE" id="PS51719"/>
    </source>
</evidence>
<protein>
    <submittedName>
        <fullName evidence="6">Septin</fullName>
    </submittedName>
</protein>
<dbReference type="InterPro" id="IPR027417">
    <property type="entry name" value="P-loop_NTPase"/>
</dbReference>
<dbReference type="OrthoDB" id="416553at2759"/>
<dbReference type="AlphaFoldDB" id="A0A2V1E5H7"/>
<dbReference type="GO" id="GO:0005938">
    <property type="term" value="C:cell cortex"/>
    <property type="evidence" value="ECO:0007669"/>
    <property type="project" value="UniProtKB-ARBA"/>
</dbReference>
<dbReference type="Proteomes" id="UP000244855">
    <property type="component" value="Unassembled WGS sequence"/>
</dbReference>
<evidence type="ECO:0000256" key="2">
    <source>
        <dbReference type="ARBA" id="ARBA00023134"/>
    </source>
</evidence>
<keyword evidence="2 3" id="KW-0342">GTP-binding</keyword>
<feature type="region of interest" description="Disordered" evidence="4">
    <location>
        <begin position="355"/>
        <end position="376"/>
    </location>
</feature>
<gene>
    <name evidence="6" type="ORF">DM02DRAFT_624089</name>
</gene>
<comment type="similarity">
    <text evidence="3">Belongs to the TRAFAC class TrmE-Era-EngA-EngB-Septin-like GTPase superfamily. Septin GTPase family.</text>
</comment>
<sequence length="376" mass="42760">MSSMLKTRRKKNVKKGIQFCLMVCGASGTGRTTFVNTLCGKQVLQGKDSDDPTTAHLEEGVKIQPVTVELDEEGARISLTIVDTPGFGDQIDNEASFGEIVGYLERQYDSILAEESRIKRNPSVRDNRVDVLLYFITPTGHGLRELDIELMKRLSPRVNVIPVIGKADSFTPAELAESKKLVMEDIEHYRIPVYNFPYDIEEDDEDTVEENAELRGLMPFAIVGSDDVVEMNGRRVRARQYPWGLVEVDNPRHSDFLAVRSALLQSHLADLKEITRDFLYENYRTEKLSKSVEGGATADSSMNPEDLAGQSVRLKEEQLRREEEKLREIEIKVQREINEKRQELLARESQLKEIEARMNREQSGQLQDDRSALEDA</sequence>
<dbReference type="PIRSF" id="PIRSF006698">
    <property type="entry name" value="Septin"/>
    <property type="match status" value="1"/>
</dbReference>
<dbReference type="InterPro" id="IPR030379">
    <property type="entry name" value="G_SEPTIN_dom"/>
</dbReference>
<accession>A0A2V1E5H7</accession>
<dbReference type="EMBL" id="KZ805314">
    <property type="protein sequence ID" value="PVI05369.1"/>
    <property type="molecule type" value="Genomic_DNA"/>
</dbReference>
<name>A0A2V1E5H7_9PLEO</name>
<dbReference type="InterPro" id="IPR016491">
    <property type="entry name" value="Septin"/>
</dbReference>
<dbReference type="GO" id="GO:0032156">
    <property type="term" value="C:septin cytoskeleton"/>
    <property type="evidence" value="ECO:0007669"/>
    <property type="project" value="UniProtKB-ARBA"/>
</dbReference>
<dbReference type="Pfam" id="PF00735">
    <property type="entry name" value="Septin"/>
    <property type="match status" value="1"/>
</dbReference>
<keyword evidence="7" id="KW-1185">Reference proteome</keyword>
<feature type="compositionally biased region" description="Basic and acidic residues" evidence="4">
    <location>
        <begin position="367"/>
        <end position="376"/>
    </location>
</feature>
<evidence type="ECO:0000313" key="7">
    <source>
        <dbReference type="Proteomes" id="UP000244855"/>
    </source>
</evidence>
<dbReference type="PROSITE" id="PS51719">
    <property type="entry name" value="G_SEPTIN"/>
    <property type="match status" value="1"/>
</dbReference>
<dbReference type="STRING" id="97972.A0A2V1E5H7"/>
<feature type="region of interest" description="Disordered" evidence="4">
    <location>
        <begin position="289"/>
        <end position="314"/>
    </location>
</feature>
<dbReference type="SUPFAM" id="SSF52540">
    <property type="entry name" value="P-loop containing nucleoside triphosphate hydrolases"/>
    <property type="match status" value="1"/>
</dbReference>
<dbReference type="GO" id="GO:0005525">
    <property type="term" value="F:GTP binding"/>
    <property type="evidence" value="ECO:0007669"/>
    <property type="project" value="UniProtKB-KW"/>
</dbReference>
<evidence type="ECO:0000256" key="1">
    <source>
        <dbReference type="ARBA" id="ARBA00022741"/>
    </source>
</evidence>
<dbReference type="Gene3D" id="3.40.50.300">
    <property type="entry name" value="P-loop containing nucleotide triphosphate hydrolases"/>
    <property type="match status" value="1"/>
</dbReference>
<evidence type="ECO:0000313" key="6">
    <source>
        <dbReference type="EMBL" id="PVI05369.1"/>
    </source>
</evidence>